<protein>
    <submittedName>
        <fullName evidence="1">Uncharacterized protein</fullName>
    </submittedName>
</protein>
<dbReference type="EMBL" id="OV121140">
    <property type="protein sequence ID" value="CAH0564372.1"/>
    <property type="molecule type" value="Genomic_DNA"/>
</dbReference>
<evidence type="ECO:0000313" key="1">
    <source>
        <dbReference type="EMBL" id="CAH0564372.1"/>
    </source>
</evidence>
<sequence length="431" mass="50804">MHLGDKLHNAEIKNRAETCRCNAEIRRIEKEKLFELRMLKNEKLSFFKKFSKFLGPHESNTSKESGSFINKNIKSIECGCTASEDYQALYFANREKLEKIYEIANCEEELQKLFKESKIQEYLLQLKKSPLVNSCESFILRPYLKLKPKILKVVTKSQIFENLLEDIHQNVLQLPSRKKPEDDIEDEVYSEHETLNDFNIVSMKYFDMHTGSSINRIKTSRKQSFNRPMSRIAMDLDIRHSKLDSLRESTVTINKITIQRQLDDLKMYFPFESVSEKNKPINENIEKSFEEETANINLLYLESKTKSDSEAVRYTLKQSTCEACMNKWMDPLPSPKTPRFKSNENPLTTNTAQRISSLINKELYQLKSYDTRYSTEYGRLPRLTIKKDEKHELSLNKESVQLNRMDLARIKQEIRDKETQKKLQRFLCEPI</sequence>
<gene>
    <name evidence="1" type="ORF">MELIAE_LOCUS12951</name>
</gene>
<dbReference type="OrthoDB" id="6784099at2759"/>
<proteinExistence type="predicted"/>
<organism evidence="1 2">
    <name type="scientific">Brassicogethes aeneus</name>
    <name type="common">Rape pollen beetle</name>
    <name type="synonym">Meligethes aeneus</name>
    <dbReference type="NCBI Taxonomy" id="1431903"/>
    <lineage>
        <taxon>Eukaryota</taxon>
        <taxon>Metazoa</taxon>
        <taxon>Ecdysozoa</taxon>
        <taxon>Arthropoda</taxon>
        <taxon>Hexapoda</taxon>
        <taxon>Insecta</taxon>
        <taxon>Pterygota</taxon>
        <taxon>Neoptera</taxon>
        <taxon>Endopterygota</taxon>
        <taxon>Coleoptera</taxon>
        <taxon>Polyphaga</taxon>
        <taxon>Cucujiformia</taxon>
        <taxon>Nitidulidae</taxon>
        <taxon>Meligethinae</taxon>
        <taxon>Brassicogethes</taxon>
    </lineage>
</organism>
<dbReference type="AlphaFoldDB" id="A0A9P0FNL1"/>
<dbReference type="Proteomes" id="UP001154078">
    <property type="component" value="Chromosome 9"/>
</dbReference>
<evidence type="ECO:0000313" key="2">
    <source>
        <dbReference type="Proteomes" id="UP001154078"/>
    </source>
</evidence>
<reference evidence="1" key="1">
    <citation type="submission" date="2021-12" db="EMBL/GenBank/DDBJ databases">
        <authorList>
            <person name="King R."/>
        </authorList>
    </citation>
    <scope>NUCLEOTIDE SEQUENCE</scope>
</reference>
<name>A0A9P0FNL1_BRAAE</name>
<keyword evidence="2" id="KW-1185">Reference proteome</keyword>
<accession>A0A9P0FNL1</accession>